<accession>A0ABD5R0X3</accession>
<reference evidence="2 3" key="1">
    <citation type="journal article" date="2019" name="Int. J. Syst. Evol. Microbiol.">
        <title>The Global Catalogue of Microorganisms (GCM) 10K type strain sequencing project: providing services to taxonomists for standard genome sequencing and annotation.</title>
        <authorList>
            <consortium name="The Broad Institute Genomics Platform"/>
            <consortium name="The Broad Institute Genome Sequencing Center for Infectious Disease"/>
            <person name="Wu L."/>
            <person name="Ma J."/>
        </authorList>
    </citation>
    <scope>NUCLEOTIDE SEQUENCE [LARGE SCALE GENOMIC DNA]</scope>
    <source>
        <strain evidence="2 3">CGMCC 1.12124</strain>
    </source>
</reference>
<dbReference type="AlphaFoldDB" id="A0ABD5R0X3"/>
<feature type="region of interest" description="Disordered" evidence="1">
    <location>
        <begin position="515"/>
        <end position="573"/>
    </location>
</feature>
<evidence type="ECO:0008006" key="4">
    <source>
        <dbReference type="Google" id="ProtNLM"/>
    </source>
</evidence>
<keyword evidence="3" id="KW-1185">Reference proteome</keyword>
<feature type="compositionally biased region" description="Polar residues" evidence="1">
    <location>
        <begin position="39"/>
        <end position="49"/>
    </location>
</feature>
<sequence length="573" mass="63435">MSDDEIRTTTLGEDDGGELVAIDWPGGDVEQMLQGQITATPQASGGRSNTHTDDVGPVSRISDRGGIWSKMDLQSFTLNSTELATTVKRFRDEMYRNQFPVLTPGFAVRCTTCGTSYDEERDVCEVCGESDFETPSRAQKERLAGLFASVNDDGQSLASLMKFEEDYQSYYGISTILARLRYQHVDHETQVAGRTLESASRWEATEIEELVHADPLRVRPVLNKRNRHGGWWTCPAHREEYWERDDLTFEGDTDHPVEICPECHAQLEEVGYAEVKHRGDDVKRLFLKHEVIDWARHFPILNGLDGRSAILPLIKLQAILQWSRNYELQYLNPQNDQQLPDKFLVAYGKNVRESLRASLTEEEGKNPWEEGRLMYEGSPDDVEIEILDLSTSAGINGREPMVERLMSQIRAMFGVTDAFENELSDAGGLNAEGTQVEITNGAIASAHQDTQDKALDTLCQLIERVDGHCDWELAYVNPESEEASLTPLEVLQGIEKAQQTGTAVAVEDGQLQIPDQEITPMDPSTASPADEPPPEGDQPDGGGDAGAAGPPDDAAANRSDPDQPASDAPDSQT</sequence>
<gene>
    <name evidence="2" type="ORF">ACFPM1_07700</name>
</gene>
<name>A0ABD5R0X3_9EURY</name>
<evidence type="ECO:0000256" key="1">
    <source>
        <dbReference type="SAM" id="MobiDB-lite"/>
    </source>
</evidence>
<dbReference type="Proteomes" id="UP001596118">
    <property type="component" value="Unassembled WGS sequence"/>
</dbReference>
<proteinExistence type="predicted"/>
<dbReference type="EMBL" id="JBHSKY010000007">
    <property type="protein sequence ID" value="MFC5278637.1"/>
    <property type="molecule type" value="Genomic_DNA"/>
</dbReference>
<evidence type="ECO:0000313" key="3">
    <source>
        <dbReference type="Proteomes" id="UP001596118"/>
    </source>
</evidence>
<feature type="compositionally biased region" description="Low complexity" evidence="1">
    <location>
        <begin position="547"/>
        <end position="573"/>
    </location>
</feature>
<organism evidence="2 3">
    <name type="scientific">Halorubrum rubrum</name>
    <dbReference type="NCBI Taxonomy" id="1126240"/>
    <lineage>
        <taxon>Archaea</taxon>
        <taxon>Methanobacteriati</taxon>
        <taxon>Methanobacteriota</taxon>
        <taxon>Stenosarchaea group</taxon>
        <taxon>Halobacteria</taxon>
        <taxon>Halobacteriales</taxon>
        <taxon>Haloferacaceae</taxon>
        <taxon>Halorubrum</taxon>
    </lineage>
</organism>
<dbReference type="RefSeq" id="WP_256411044.1">
    <property type="nucleotide sequence ID" value="NZ_JANHDM010000003.1"/>
</dbReference>
<feature type="region of interest" description="Disordered" evidence="1">
    <location>
        <begin position="39"/>
        <end position="61"/>
    </location>
</feature>
<protein>
    <recommendedName>
        <fullName evidence="4">Zinc ribbon domain-containing protein</fullName>
    </recommendedName>
</protein>
<comment type="caution">
    <text evidence="2">The sequence shown here is derived from an EMBL/GenBank/DDBJ whole genome shotgun (WGS) entry which is preliminary data.</text>
</comment>
<evidence type="ECO:0000313" key="2">
    <source>
        <dbReference type="EMBL" id="MFC5278637.1"/>
    </source>
</evidence>